<sequence length="274" mass="31956">MGNDIKNECYTKEEYYSSLGSELQSIKNRVRNLIGSSGWSEEGRYKEVILMNMLSRFLPKSYSLGTGYVISIDEKGVTGRTKQIDIIIYDNSFPVFFKERGFVILPPDSVRGIIEVKSMIHEWKENLKDETKWDFKKALRNMNDNANFITSNFKLHSSTVPNFFNGVFSYELDPKLTPDDVLGMVESIYAEIKEGGKDRHSSKYPRCFPYYICANKDIFIYGYNHEFRCCKTDDLATFWFISLLLKSLDYQKTDETFWKDWGDIVSHEMCSFPL</sequence>
<dbReference type="AlphaFoldDB" id="A0A8B6SDD1"/>
<reference evidence="3" key="1">
    <citation type="submission" date="2019-01" db="EMBL/GenBank/DDBJ databases">
        <title>Anaerobic oxidation of ethane by archaea from a marine hydrocarbon seep.</title>
        <authorList>
            <person name="Musat F."/>
        </authorList>
    </citation>
    <scope>NUCLEOTIDE SEQUENCE [LARGE SCALE GENOMIC DNA]</scope>
</reference>
<proteinExistence type="predicted"/>
<evidence type="ECO:0000313" key="2">
    <source>
        <dbReference type="EMBL" id="RZB30958.1"/>
    </source>
</evidence>
<dbReference type="InterPro" id="IPR046537">
    <property type="entry name" value="DUF6602"/>
</dbReference>
<gene>
    <name evidence="2" type="ORF">AEth_00912</name>
</gene>
<dbReference type="Proteomes" id="UP000291831">
    <property type="component" value="Unassembled WGS sequence"/>
</dbReference>
<accession>A0A8B6SDD1</accession>
<dbReference type="CDD" id="cd21173">
    <property type="entry name" value="NucC-like"/>
    <property type="match status" value="1"/>
</dbReference>
<comment type="caution">
    <text evidence="2">The sequence shown here is derived from an EMBL/GenBank/DDBJ whole genome shotgun (WGS) entry which is preliminary data.</text>
</comment>
<protein>
    <recommendedName>
        <fullName evidence="1">DUF6602 domain-containing protein</fullName>
    </recommendedName>
</protein>
<evidence type="ECO:0000313" key="3">
    <source>
        <dbReference type="Proteomes" id="UP000291831"/>
    </source>
</evidence>
<evidence type="ECO:0000259" key="1">
    <source>
        <dbReference type="Pfam" id="PF20247"/>
    </source>
</evidence>
<dbReference type="EMBL" id="RPGO01000024">
    <property type="protein sequence ID" value="RZB30958.1"/>
    <property type="molecule type" value="Genomic_DNA"/>
</dbReference>
<feature type="domain" description="DUF6602" evidence="1">
    <location>
        <begin position="41"/>
        <end position="128"/>
    </location>
</feature>
<organism evidence="2 3">
    <name type="scientific">Candidatus Argoarchaeum ethanivorans</name>
    <dbReference type="NCBI Taxonomy" id="2608793"/>
    <lineage>
        <taxon>Archaea</taxon>
        <taxon>Methanobacteriati</taxon>
        <taxon>Methanobacteriota</taxon>
        <taxon>Stenosarchaea group</taxon>
        <taxon>Methanomicrobia</taxon>
        <taxon>Methanosarcinales</taxon>
        <taxon>Methanosarcinales incertae sedis</taxon>
        <taxon>GOM Arc I cluster</taxon>
        <taxon>Candidatus Argoarchaeum</taxon>
    </lineage>
</organism>
<dbReference type="Pfam" id="PF20247">
    <property type="entry name" value="DUF6602"/>
    <property type="match status" value="1"/>
</dbReference>
<name>A0A8B6SDD1_9EURY</name>